<evidence type="ECO:0000256" key="3">
    <source>
        <dbReference type="ARBA" id="ARBA00023027"/>
    </source>
</evidence>
<evidence type="ECO:0000256" key="1">
    <source>
        <dbReference type="ARBA" id="ARBA00012928"/>
    </source>
</evidence>
<dbReference type="Proteomes" id="UP000321830">
    <property type="component" value="Unassembled WGS sequence"/>
</dbReference>
<keyword evidence="2" id="KW-0808">Transferase</keyword>
<organism evidence="6 7">
    <name type="scientific">Enterococcus villorum</name>
    <dbReference type="NCBI Taxonomy" id="112904"/>
    <lineage>
        <taxon>Bacteria</taxon>
        <taxon>Bacillati</taxon>
        <taxon>Bacillota</taxon>
        <taxon>Bacilli</taxon>
        <taxon>Lactobacillales</taxon>
        <taxon>Enterococcaceae</taxon>
        <taxon>Enterococcus</taxon>
    </lineage>
</organism>
<accession>A0A511J1A9</accession>
<dbReference type="GO" id="GO:0046872">
    <property type="term" value="F:metal ion binding"/>
    <property type="evidence" value="ECO:0007669"/>
    <property type="project" value="UniProtKB-KW"/>
</dbReference>
<dbReference type="Gene3D" id="3.30.1600.10">
    <property type="entry name" value="SIR2/SIRT2 'Small Domain"/>
    <property type="match status" value="1"/>
</dbReference>
<gene>
    <name evidence="6" type="ORF">EVI01_11350</name>
</gene>
<dbReference type="SUPFAM" id="SSF52467">
    <property type="entry name" value="DHS-like NAD/FAD-binding domain"/>
    <property type="match status" value="1"/>
</dbReference>
<dbReference type="Pfam" id="PF02146">
    <property type="entry name" value="SIR2"/>
    <property type="match status" value="1"/>
</dbReference>
<dbReference type="Gene3D" id="3.40.50.1220">
    <property type="entry name" value="TPP-binding domain"/>
    <property type="match status" value="1"/>
</dbReference>
<feature type="binding site" evidence="4">
    <location>
        <position position="126"/>
    </location>
    <ligand>
        <name>Zn(2+)</name>
        <dbReference type="ChEBI" id="CHEBI:29105"/>
    </ligand>
</feature>
<comment type="caution">
    <text evidence="6">The sequence shown here is derived from an EMBL/GenBank/DDBJ whole genome shotgun (WGS) entry which is preliminary data.</text>
</comment>
<dbReference type="PANTHER" id="PTHR11085:SF4">
    <property type="entry name" value="NAD-DEPENDENT PROTEIN DEACYLASE"/>
    <property type="match status" value="1"/>
</dbReference>
<dbReference type="InterPro" id="IPR029035">
    <property type="entry name" value="DHS-like_NAD/FAD-binding_dom"/>
</dbReference>
<evidence type="ECO:0000313" key="7">
    <source>
        <dbReference type="Proteomes" id="UP000321830"/>
    </source>
</evidence>
<dbReference type="NCBIfam" id="NF001752">
    <property type="entry name" value="PRK00481.1-1"/>
    <property type="match status" value="1"/>
</dbReference>
<dbReference type="InterPro" id="IPR003000">
    <property type="entry name" value="Sirtuin"/>
</dbReference>
<feature type="active site" description="Proton acceptor" evidence="4">
    <location>
        <position position="118"/>
    </location>
</feature>
<feature type="domain" description="Deacetylase sirtuin-type" evidence="5">
    <location>
        <begin position="1"/>
        <end position="239"/>
    </location>
</feature>
<keyword evidence="4" id="KW-0479">Metal-binding</keyword>
<dbReference type="InterPro" id="IPR026591">
    <property type="entry name" value="Sirtuin_cat_small_dom_sf"/>
</dbReference>
<reference evidence="6 7" key="1">
    <citation type="submission" date="2019-07" db="EMBL/GenBank/DDBJ databases">
        <title>Whole genome shotgun sequence of Enterococcus villorum NBRC 100699.</title>
        <authorList>
            <person name="Hosoyama A."/>
            <person name="Uohara A."/>
            <person name="Ohji S."/>
            <person name="Ichikawa N."/>
        </authorList>
    </citation>
    <scope>NUCLEOTIDE SEQUENCE [LARGE SCALE GENOMIC DNA]</scope>
    <source>
        <strain evidence="6 7">NBRC 100699</strain>
    </source>
</reference>
<keyword evidence="3" id="KW-0520">NAD</keyword>
<protein>
    <recommendedName>
        <fullName evidence="1">protein acetyllysine N-acetyltransferase</fullName>
        <ecNumber evidence="1">2.3.1.286</ecNumber>
    </recommendedName>
</protein>
<feature type="binding site" evidence="4">
    <location>
        <position position="147"/>
    </location>
    <ligand>
        <name>Zn(2+)</name>
        <dbReference type="ChEBI" id="CHEBI:29105"/>
    </ligand>
</feature>
<evidence type="ECO:0000313" key="6">
    <source>
        <dbReference type="EMBL" id="GEL91798.1"/>
    </source>
</evidence>
<name>A0A511J1A9_9ENTE</name>
<dbReference type="EC" id="2.3.1.286" evidence="1"/>
<dbReference type="InterPro" id="IPR026590">
    <property type="entry name" value="Ssirtuin_cat_dom"/>
</dbReference>
<feature type="binding site" evidence="4">
    <location>
        <position position="129"/>
    </location>
    <ligand>
        <name>Zn(2+)</name>
        <dbReference type="ChEBI" id="CHEBI:29105"/>
    </ligand>
</feature>
<dbReference type="EMBL" id="BJWF01000010">
    <property type="protein sequence ID" value="GEL91798.1"/>
    <property type="molecule type" value="Genomic_DNA"/>
</dbReference>
<dbReference type="PROSITE" id="PS50305">
    <property type="entry name" value="SIRTUIN"/>
    <property type="match status" value="1"/>
</dbReference>
<evidence type="ECO:0000259" key="5">
    <source>
        <dbReference type="PROSITE" id="PS50305"/>
    </source>
</evidence>
<sequence length="239" mass="26982">MKKITIEDAVETIASSSAITFLTGAGVSTPSGIPDYRSLKGIYHGIDQPEYLLSVEAMKNEPQKFYSFVKNIYHPKAEPNVIHLEMARLATTKNVWVVSQNIDGLHRKARSQQLVDFHGSLYHCYCRKCGQSVSWRTYLQTDRHENCGGQLRPAIVLYGEGFSDETIEQSILAVQQASLIVIVGTSFQVHPFCDLIQYRSPNSRILVINQEPIRLAQEYDFLQTDGTVVFEKLAKRSIL</sequence>
<dbReference type="GO" id="GO:0070403">
    <property type="term" value="F:NAD+ binding"/>
    <property type="evidence" value="ECO:0007669"/>
    <property type="project" value="InterPro"/>
</dbReference>
<dbReference type="PANTHER" id="PTHR11085">
    <property type="entry name" value="NAD-DEPENDENT PROTEIN DEACYLASE SIRTUIN-5, MITOCHONDRIAL-RELATED"/>
    <property type="match status" value="1"/>
</dbReference>
<feature type="binding site" evidence="4">
    <location>
        <position position="144"/>
    </location>
    <ligand>
        <name>Zn(2+)</name>
        <dbReference type="ChEBI" id="CHEBI:29105"/>
    </ligand>
</feature>
<dbReference type="AlphaFoldDB" id="A0A511J1A9"/>
<keyword evidence="4" id="KW-0862">Zinc</keyword>
<evidence type="ECO:0000256" key="2">
    <source>
        <dbReference type="ARBA" id="ARBA00022679"/>
    </source>
</evidence>
<dbReference type="GO" id="GO:0017136">
    <property type="term" value="F:histone deacetylase activity, NAD-dependent"/>
    <property type="evidence" value="ECO:0007669"/>
    <property type="project" value="TreeGrafter"/>
</dbReference>
<proteinExistence type="predicted"/>
<dbReference type="InterPro" id="IPR050134">
    <property type="entry name" value="NAD-dep_sirtuin_deacylases"/>
</dbReference>
<evidence type="ECO:0000256" key="4">
    <source>
        <dbReference type="PROSITE-ProRule" id="PRU00236"/>
    </source>
</evidence>
<dbReference type="RefSeq" id="WP_010750717.1">
    <property type="nucleotide sequence ID" value="NZ_BJWF01000010.1"/>
</dbReference>